<reference evidence="4 5" key="1">
    <citation type="journal article" date="2019" name="Int. J. Syst. Evol. Microbiol.">
        <title>The Global Catalogue of Microorganisms (GCM) 10K type strain sequencing project: providing services to taxonomists for standard genome sequencing and annotation.</title>
        <authorList>
            <consortium name="The Broad Institute Genomics Platform"/>
            <consortium name="The Broad Institute Genome Sequencing Center for Infectious Disease"/>
            <person name="Wu L."/>
            <person name="Ma J."/>
        </authorList>
    </citation>
    <scope>NUCLEOTIDE SEQUENCE [LARGE SCALE GENOMIC DNA]</scope>
    <source>
        <strain evidence="4 5">DT85</strain>
    </source>
</reference>
<dbReference type="GeneID" id="79266403"/>
<evidence type="ECO:0000313" key="4">
    <source>
        <dbReference type="EMBL" id="MFC7234734.1"/>
    </source>
</evidence>
<evidence type="ECO:0000313" key="5">
    <source>
        <dbReference type="Proteomes" id="UP001596398"/>
    </source>
</evidence>
<dbReference type="GO" id="GO:0016491">
    <property type="term" value="F:oxidoreductase activity"/>
    <property type="evidence" value="ECO:0007669"/>
    <property type="project" value="UniProtKB-KW"/>
</dbReference>
<dbReference type="CDD" id="cd14866">
    <property type="entry name" value="Fe-ADH-like"/>
    <property type="match status" value="1"/>
</dbReference>
<dbReference type="PANTHER" id="PTHR11496">
    <property type="entry name" value="ALCOHOL DEHYDROGENASE"/>
    <property type="match status" value="1"/>
</dbReference>
<dbReference type="AlphaFoldDB" id="A0ABD5ZMC9"/>
<evidence type="ECO:0000259" key="3">
    <source>
        <dbReference type="Pfam" id="PF25137"/>
    </source>
</evidence>
<dbReference type="RefSeq" id="WP_276235749.1">
    <property type="nucleotide sequence ID" value="NZ_CP119802.1"/>
</dbReference>
<dbReference type="Pfam" id="PF25137">
    <property type="entry name" value="ADH_Fe_C"/>
    <property type="match status" value="1"/>
</dbReference>
<name>A0ABD5ZMC9_9EURY</name>
<dbReference type="InterPro" id="IPR001670">
    <property type="entry name" value="ADH_Fe/GldA"/>
</dbReference>
<dbReference type="SUPFAM" id="SSF56796">
    <property type="entry name" value="Dehydroquinate synthase-like"/>
    <property type="match status" value="1"/>
</dbReference>
<dbReference type="PANTHER" id="PTHR11496:SF83">
    <property type="entry name" value="HYDROXYACID-OXOACID TRANSHYDROGENASE, MITOCHONDRIAL"/>
    <property type="match status" value="1"/>
</dbReference>
<feature type="domain" description="Alcohol dehydrogenase iron-type/glycerol dehydrogenase GldA" evidence="2">
    <location>
        <begin position="17"/>
        <end position="163"/>
    </location>
</feature>
<protein>
    <submittedName>
        <fullName evidence="4">Iron-containing alcohol dehydrogenase family protein</fullName>
    </submittedName>
</protein>
<feature type="domain" description="Fe-containing alcohol dehydrogenase-like C-terminal" evidence="3">
    <location>
        <begin position="209"/>
        <end position="408"/>
    </location>
</feature>
<dbReference type="Gene3D" id="1.20.1090.10">
    <property type="entry name" value="Dehydroquinate synthase-like - alpha domain"/>
    <property type="match status" value="1"/>
</dbReference>
<keyword evidence="1" id="KW-0560">Oxidoreductase</keyword>
<dbReference type="Gene3D" id="3.40.50.1970">
    <property type="match status" value="1"/>
</dbReference>
<dbReference type="Pfam" id="PF00465">
    <property type="entry name" value="Fe-ADH"/>
    <property type="match status" value="1"/>
</dbReference>
<dbReference type="InterPro" id="IPR056798">
    <property type="entry name" value="ADH_Fe_C"/>
</dbReference>
<sequence>METDPAPGFEFDYAAGKIHSGPGRVARLGDELDARGYERALVVTGRTVGSTPAVMGPVRDALGDRLVGEFAGTTPGKYLAEALSAAERVRREDADALVAVGSGSSLDVAKAAAALCSHDGPLRDTAERMVARGEVVVAPDGGATPTLTVPTTLAGADLSAIAGSKLALDPEAAPDDELPNGDIADRRLMPEALFYDTDLFRETPAGVLAASAMNGFDKAVEALYSPYSTPITDGTASRAVGLVTDHAGALAGGDPSDEQLAAAVDGVLLAQYGISTPGRYRVSVIHAFAHGFSHDYEAHQGTAHGILAPHVLRYVFEHVDGRRELLAEAFGADAAALSPDEQAEAVVAGVESVRDALDLPARLRTLEGFSRGDMGAVAAEIADDRLLDAAPRGLDLDTAAIESVLERAW</sequence>
<accession>A0ABD5ZMC9</accession>
<dbReference type="EMBL" id="JBHTAP010000001">
    <property type="protein sequence ID" value="MFC7234734.1"/>
    <property type="molecule type" value="Genomic_DNA"/>
</dbReference>
<organism evidence="4 5">
    <name type="scientific">Halosegnis marinus</name>
    <dbReference type="NCBI Taxonomy" id="3034023"/>
    <lineage>
        <taxon>Archaea</taxon>
        <taxon>Methanobacteriati</taxon>
        <taxon>Methanobacteriota</taxon>
        <taxon>Stenosarchaea group</taxon>
        <taxon>Halobacteria</taxon>
        <taxon>Halobacteriales</taxon>
        <taxon>Natronomonadaceae</taxon>
        <taxon>Halosegnis</taxon>
    </lineage>
</organism>
<evidence type="ECO:0000259" key="2">
    <source>
        <dbReference type="Pfam" id="PF00465"/>
    </source>
</evidence>
<gene>
    <name evidence="4" type="ORF">ACFQJ4_05300</name>
</gene>
<keyword evidence="5" id="KW-1185">Reference proteome</keyword>
<evidence type="ECO:0000256" key="1">
    <source>
        <dbReference type="ARBA" id="ARBA00023002"/>
    </source>
</evidence>
<dbReference type="Proteomes" id="UP001596398">
    <property type="component" value="Unassembled WGS sequence"/>
</dbReference>
<comment type="caution">
    <text evidence="4">The sequence shown here is derived from an EMBL/GenBank/DDBJ whole genome shotgun (WGS) entry which is preliminary data.</text>
</comment>
<proteinExistence type="predicted"/>
<dbReference type="InterPro" id="IPR039697">
    <property type="entry name" value="Alcohol_dehydrogenase_Fe"/>
</dbReference>